<keyword evidence="2" id="KW-1185">Reference proteome</keyword>
<sequence length="220" mass="24210">MPSKGQSIVNLRTNSHLRDKLEVIGLVLTSIASGDNVYSTTSAQVRLNDMVQTISDGFSGLQAQIDAAIPLVRQGSNFAANVGAQFAQENMQLRKIRAGIPFWQRLVNFNTWGSQSLTRNIAMTSESASTLRSIATRLEDLRAALVTFHGNAEHFRFLEKSLITICHQSEIIGNHNSCRELAIEDEFRAMSQVIGRFNQLTQAAGTNFKANRTNSPTLSA</sequence>
<dbReference type="HOGENOM" id="CLU_1120374_0_0_1"/>
<protein>
    <submittedName>
        <fullName evidence="1">Uncharacterized protein</fullName>
    </submittedName>
</protein>
<evidence type="ECO:0000313" key="2">
    <source>
        <dbReference type="Proteomes" id="UP000001072"/>
    </source>
</evidence>
<gene>
    <name evidence="1" type="ORF">MELLADRAFT_103070</name>
</gene>
<dbReference type="VEuPathDB" id="FungiDB:MELLADRAFT_103070"/>
<dbReference type="KEGG" id="mlr:MELLADRAFT_103070"/>
<name>F4RAG1_MELLP</name>
<reference evidence="2" key="1">
    <citation type="journal article" date="2011" name="Proc. Natl. Acad. Sci. U.S.A.">
        <title>Obligate biotrophy features unraveled by the genomic analysis of rust fungi.</title>
        <authorList>
            <person name="Duplessis S."/>
            <person name="Cuomo C.A."/>
            <person name="Lin Y.-C."/>
            <person name="Aerts A."/>
            <person name="Tisserant E."/>
            <person name="Veneault-Fourrey C."/>
            <person name="Joly D.L."/>
            <person name="Hacquard S."/>
            <person name="Amselem J."/>
            <person name="Cantarel B.L."/>
            <person name="Chiu R."/>
            <person name="Coutinho P.M."/>
            <person name="Feau N."/>
            <person name="Field M."/>
            <person name="Frey P."/>
            <person name="Gelhaye E."/>
            <person name="Goldberg J."/>
            <person name="Grabherr M.G."/>
            <person name="Kodira C.D."/>
            <person name="Kohler A."/>
            <person name="Kuees U."/>
            <person name="Lindquist E.A."/>
            <person name="Lucas S.M."/>
            <person name="Mago R."/>
            <person name="Mauceli E."/>
            <person name="Morin E."/>
            <person name="Murat C."/>
            <person name="Pangilinan J.L."/>
            <person name="Park R."/>
            <person name="Pearson M."/>
            <person name="Quesneville H."/>
            <person name="Rouhier N."/>
            <person name="Sakthikumar S."/>
            <person name="Salamov A.A."/>
            <person name="Schmutz J."/>
            <person name="Selles B."/>
            <person name="Shapiro H."/>
            <person name="Tanguay P."/>
            <person name="Tuskan G.A."/>
            <person name="Henrissat B."/>
            <person name="Van de Peer Y."/>
            <person name="Rouze P."/>
            <person name="Ellis J.G."/>
            <person name="Dodds P.N."/>
            <person name="Schein J.E."/>
            <person name="Zhong S."/>
            <person name="Hamelin R.C."/>
            <person name="Grigoriev I.V."/>
            <person name="Szabo L.J."/>
            <person name="Martin F."/>
        </authorList>
    </citation>
    <scope>NUCLEOTIDE SEQUENCE [LARGE SCALE GENOMIC DNA]</scope>
    <source>
        <strain evidence="2">98AG31 / pathotype 3-4-7</strain>
    </source>
</reference>
<dbReference type="EMBL" id="GL883094">
    <property type="protein sequence ID" value="EGG10788.1"/>
    <property type="molecule type" value="Genomic_DNA"/>
</dbReference>
<dbReference type="AlphaFoldDB" id="F4RAG1"/>
<dbReference type="Proteomes" id="UP000001072">
    <property type="component" value="Unassembled WGS sequence"/>
</dbReference>
<dbReference type="RefSeq" id="XP_007406257.1">
    <property type="nucleotide sequence ID" value="XM_007406195.1"/>
</dbReference>
<organism evidence="2">
    <name type="scientific">Melampsora larici-populina (strain 98AG31 / pathotype 3-4-7)</name>
    <name type="common">Poplar leaf rust fungus</name>
    <dbReference type="NCBI Taxonomy" id="747676"/>
    <lineage>
        <taxon>Eukaryota</taxon>
        <taxon>Fungi</taxon>
        <taxon>Dikarya</taxon>
        <taxon>Basidiomycota</taxon>
        <taxon>Pucciniomycotina</taxon>
        <taxon>Pucciniomycetes</taxon>
        <taxon>Pucciniales</taxon>
        <taxon>Melampsoraceae</taxon>
        <taxon>Melampsora</taxon>
    </lineage>
</organism>
<dbReference type="InParanoid" id="F4RAG1"/>
<evidence type="ECO:0000313" key="1">
    <source>
        <dbReference type="EMBL" id="EGG10788.1"/>
    </source>
</evidence>
<proteinExistence type="predicted"/>
<dbReference type="GeneID" id="18921860"/>
<accession>F4RAG1</accession>